<feature type="transmembrane region" description="Helical" evidence="9">
    <location>
        <begin position="132"/>
        <end position="150"/>
    </location>
</feature>
<feature type="active site" evidence="9">
    <location>
        <position position="180"/>
    </location>
</feature>
<protein>
    <recommendedName>
        <fullName evidence="9">Lipoprotein signal peptidase</fullName>
        <ecNumber evidence="9">3.4.23.36</ecNumber>
    </recommendedName>
    <alternativeName>
        <fullName evidence="9">Prolipoprotein signal peptidase</fullName>
    </alternativeName>
    <alternativeName>
        <fullName evidence="9">Signal peptidase II</fullName>
        <shortName evidence="9">SPase II</shortName>
    </alternativeName>
</protein>
<evidence type="ECO:0000256" key="6">
    <source>
        <dbReference type="ARBA" id="ARBA00022801"/>
    </source>
</evidence>
<keyword evidence="4 9" id="KW-0812">Transmembrane</keyword>
<dbReference type="Pfam" id="PF01252">
    <property type="entry name" value="Peptidase_A8"/>
    <property type="match status" value="1"/>
</dbReference>
<gene>
    <name evidence="9" type="primary">lspA</name>
    <name evidence="12" type="ORF">SAMN05216554_0678</name>
</gene>
<dbReference type="PANTHER" id="PTHR33695">
    <property type="entry name" value="LIPOPROTEIN SIGNAL PEPTIDASE"/>
    <property type="match status" value="1"/>
</dbReference>
<comment type="similarity">
    <text evidence="1 9 10">Belongs to the peptidase A8 family.</text>
</comment>
<evidence type="ECO:0000256" key="11">
    <source>
        <dbReference type="SAM" id="MobiDB-lite"/>
    </source>
</evidence>
<name>A0A1H3KTW8_9MICO</name>
<reference evidence="12 13" key="1">
    <citation type="submission" date="2016-10" db="EMBL/GenBank/DDBJ databases">
        <authorList>
            <person name="de Groot N.N."/>
        </authorList>
    </citation>
    <scope>NUCLEOTIDE SEQUENCE [LARGE SCALE GENOMIC DNA]</scope>
    <source>
        <strain evidence="12 13">CGMCC 4.3491</strain>
    </source>
</reference>
<dbReference type="InterPro" id="IPR001872">
    <property type="entry name" value="Peptidase_A8"/>
</dbReference>
<keyword evidence="6 9" id="KW-0378">Hydrolase</keyword>
<feature type="active site" evidence="9">
    <location>
        <position position="166"/>
    </location>
</feature>
<evidence type="ECO:0000256" key="10">
    <source>
        <dbReference type="RuleBase" id="RU004181"/>
    </source>
</evidence>
<feature type="region of interest" description="Disordered" evidence="11">
    <location>
        <begin position="1"/>
        <end position="42"/>
    </location>
</feature>
<dbReference type="RefSeq" id="WP_092548723.1">
    <property type="nucleotide sequence ID" value="NZ_FNPZ01000001.1"/>
</dbReference>
<organism evidence="12 13">
    <name type="scientific">Herbiconiux ginsengi</name>
    <dbReference type="NCBI Taxonomy" id="381665"/>
    <lineage>
        <taxon>Bacteria</taxon>
        <taxon>Bacillati</taxon>
        <taxon>Actinomycetota</taxon>
        <taxon>Actinomycetes</taxon>
        <taxon>Micrococcales</taxon>
        <taxon>Microbacteriaceae</taxon>
        <taxon>Herbiconiux</taxon>
    </lineage>
</organism>
<feature type="transmembrane region" description="Helical" evidence="9">
    <location>
        <begin position="170"/>
        <end position="198"/>
    </location>
</feature>
<dbReference type="UniPathway" id="UPA00665"/>
<dbReference type="EMBL" id="FNPZ01000001">
    <property type="protein sequence ID" value="SDY55104.1"/>
    <property type="molecule type" value="Genomic_DNA"/>
</dbReference>
<dbReference type="GO" id="GO:0006508">
    <property type="term" value="P:proteolysis"/>
    <property type="evidence" value="ECO:0007669"/>
    <property type="project" value="UniProtKB-KW"/>
</dbReference>
<dbReference type="STRING" id="381665.SAMN05216554_0678"/>
<evidence type="ECO:0000256" key="5">
    <source>
        <dbReference type="ARBA" id="ARBA00022750"/>
    </source>
</evidence>
<evidence type="ECO:0000313" key="13">
    <source>
        <dbReference type="Proteomes" id="UP000198891"/>
    </source>
</evidence>
<dbReference type="Proteomes" id="UP000198891">
    <property type="component" value="Unassembled WGS sequence"/>
</dbReference>
<keyword evidence="5 9" id="KW-0064">Aspartyl protease</keyword>
<comment type="subcellular location">
    <subcellularLocation>
        <location evidence="9">Cell membrane</location>
        <topology evidence="9">Multi-pass membrane protein</topology>
    </subcellularLocation>
</comment>
<dbReference type="OrthoDB" id="4308908at2"/>
<comment type="pathway">
    <text evidence="9">Protein modification; lipoprotein biosynthesis (signal peptide cleavage).</text>
</comment>
<evidence type="ECO:0000256" key="8">
    <source>
        <dbReference type="ARBA" id="ARBA00023136"/>
    </source>
</evidence>
<keyword evidence="3 9" id="KW-0645">Protease</keyword>
<proteinExistence type="inferred from homology"/>
<sequence>MSDASPDPAERADRPAPADPAAPADAADAAASADSASSPRSRRQTFTRWAPLITAAIAIATIAADQLSKLWAEAALSTSERIPLLGDLLGLQLIYNPGAAFSIGEQFTWIFAVLAGLAAIGVGVIAYRTRSLAWSVAWGLLLGGAVTHLADRLFREPGFGIGHVVDFIAYGNWFIGNIADVAIFAGAVLILVLSFLGLRMRPSPSGTSPADDDAMPDA</sequence>
<evidence type="ECO:0000256" key="7">
    <source>
        <dbReference type="ARBA" id="ARBA00022989"/>
    </source>
</evidence>
<dbReference type="GO" id="GO:0004190">
    <property type="term" value="F:aspartic-type endopeptidase activity"/>
    <property type="evidence" value="ECO:0007669"/>
    <property type="project" value="UniProtKB-UniRule"/>
</dbReference>
<keyword evidence="7 9" id="KW-1133">Transmembrane helix</keyword>
<evidence type="ECO:0000256" key="1">
    <source>
        <dbReference type="ARBA" id="ARBA00006139"/>
    </source>
</evidence>
<dbReference type="NCBIfam" id="TIGR00077">
    <property type="entry name" value="lspA"/>
    <property type="match status" value="1"/>
</dbReference>
<dbReference type="AlphaFoldDB" id="A0A1H3KTW8"/>
<dbReference type="GO" id="GO:0005886">
    <property type="term" value="C:plasma membrane"/>
    <property type="evidence" value="ECO:0007669"/>
    <property type="project" value="UniProtKB-SubCell"/>
</dbReference>
<dbReference type="HAMAP" id="MF_00161">
    <property type="entry name" value="LspA"/>
    <property type="match status" value="1"/>
</dbReference>
<keyword evidence="2 9" id="KW-1003">Cell membrane</keyword>
<feature type="transmembrane region" description="Helical" evidence="9">
    <location>
        <begin position="46"/>
        <end position="64"/>
    </location>
</feature>
<dbReference type="EC" id="3.4.23.36" evidence="9"/>
<feature type="transmembrane region" description="Helical" evidence="9">
    <location>
        <begin position="107"/>
        <end position="127"/>
    </location>
</feature>
<evidence type="ECO:0000256" key="4">
    <source>
        <dbReference type="ARBA" id="ARBA00022692"/>
    </source>
</evidence>
<comment type="function">
    <text evidence="9">This protein specifically catalyzes the removal of signal peptides from prolipoproteins.</text>
</comment>
<keyword evidence="8 9" id="KW-0472">Membrane</keyword>
<dbReference type="PANTHER" id="PTHR33695:SF1">
    <property type="entry name" value="LIPOPROTEIN SIGNAL PEPTIDASE"/>
    <property type="match status" value="1"/>
</dbReference>
<evidence type="ECO:0000256" key="3">
    <source>
        <dbReference type="ARBA" id="ARBA00022670"/>
    </source>
</evidence>
<evidence type="ECO:0000256" key="2">
    <source>
        <dbReference type="ARBA" id="ARBA00022475"/>
    </source>
</evidence>
<accession>A0A1H3KTW8</accession>
<evidence type="ECO:0000313" key="12">
    <source>
        <dbReference type="EMBL" id="SDY55104.1"/>
    </source>
</evidence>
<evidence type="ECO:0000256" key="9">
    <source>
        <dbReference type="HAMAP-Rule" id="MF_00161"/>
    </source>
</evidence>
<feature type="compositionally biased region" description="Low complexity" evidence="11">
    <location>
        <begin position="19"/>
        <end position="39"/>
    </location>
</feature>
<dbReference type="PRINTS" id="PR00781">
    <property type="entry name" value="LIPOSIGPTASE"/>
</dbReference>
<comment type="catalytic activity">
    <reaction evidence="9">
        <text>Release of signal peptides from bacterial membrane prolipoproteins. Hydrolyzes -Xaa-Yaa-Zaa-|-(S,diacylglyceryl)Cys-, in which Xaa is hydrophobic (preferably Leu), and Yaa (Ala or Ser) and Zaa (Gly or Ala) have small, neutral side chains.</text>
        <dbReference type="EC" id="3.4.23.36"/>
    </reaction>
</comment>
<keyword evidence="13" id="KW-1185">Reference proteome</keyword>